<sequence>MTKPQRLLALLTFAFLAQTSQGALRCGSALVNDGAWPIEVEESCGPPDYVAEYPSATVPGLGVVQTEAHWYYNHGPQRFMQRLVFRNGKLARVDTLGYGFHTSDSPRCTPNTLRHIKTEYELIARCGEPISKRLEWQAPPLRKHSETWQTLQPVLIQEWLYDFSDNQFRQVVTLRNGQVVDIESRPGR</sequence>
<accession>A0A1I4V414</accession>
<dbReference type="RefSeq" id="WP_092001642.1">
    <property type="nucleotide sequence ID" value="NZ_FOUR01000003.1"/>
</dbReference>
<dbReference type="EMBL" id="FOUR01000003">
    <property type="protein sequence ID" value="SFM95895.1"/>
    <property type="molecule type" value="Genomic_DNA"/>
</dbReference>
<evidence type="ECO:0000256" key="1">
    <source>
        <dbReference type="SAM" id="SignalP"/>
    </source>
</evidence>
<gene>
    <name evidence="2" type="ORF">SAMN04487961_1713</name>
</gene>
<evidence type="ECO:0008006" key="4">
    <source>
        <dbReference type="Google" id="ProtNLM"/>
    </source>
</evidence>
<keyword evidence="1" id="KW-0732">Signal</keyword>
<feature type="chain" id="PRO_5011727973" description="DUF2845 domain-containing protein" evidence="1">
    <location>
        <begin position="23"/>
        <end position="188"/>
    </location>
</feature>
<protein>
    <recommendedName>
        <fullName evidence="4">DUF2845 domain-containing protein</fullName>
    </recommendedName>
</protein>
<evidence type="ECO:0000313" key="3">
    <source>
        <dbReference type="Proteomes" id="UP000199339"/>
    </source>
</evidence>
<dbReference type="OrthoDB" id="8906462at2"/>
<feature type="signal peptide" evidence="1">
    <location>
        <begin position="1"/>
        <end position="22"/>
    </location>
</feature>
<dbReference type="AlphaFoldDB" id="A0A1I4V414"/>
<dbReference type="InterPro" id="IPR021268">
    <property type="entry name" value="DUF2845"/>
</dbReference>
<evidence type="ECO:0000313" key="2">
    <source>
        <dbReference type="EMBL" id="SFM95895.1"/>
    </source>
</evidence>
<dbReference type="Proteomes" id="UP000199339">
    <property type="component" value="Unassembled WGS sequence"/>
</dbReference>
<dbReference type="Pfam" id="PF11006">
    <property type="entry name" value="DUF2845"/>
    <property type="match status" value="2"/>
</dbReference>
<proteinExistence type="predicted"/>
<organism evidence="2 3">
    <name type="scientific">Marinobacter pelagius</name>
    <dbReference type="NCBI Taxonomy" id="379482"/>
    <lineage>
        <taxon>Bacteria</taxon>
        <taxon>Pseudomonadati</taxon>
        <taxon>Pseudomonadota</taxon>
        <taxon>Gammaproteobacteria</taxon>
        <taxon>Pseudomonadales</taxon>
        <taxon>Marinobacteraceae</taxon>
        <taxon>Marinobacter</taxon>
    </lineage>
</organism>
<name>A0A1I4V414_9GAMM</name>
<reference evidence="3" key="1">
    <citation type="submission" date="2016-10" db="EMBL/GenBank/DDBJ databases">
        <authorList>
            <person name="Varghese N."/>
            <person name="Submissions S."/>
        </authorList>
    </citation>
    <scope>NUCLEOTIDE SEQUENCE [LARGE SCALE GENOMIC DNA]</scope>
    <source>
        <strain evidence="3">CGMCC 1.6775</strain>
    </source>
</reference>
<keyword evidence="3" id="KW-1185">Reference proteome</keyword>